<evidence type="ECO:0000313" key="1">
    <source>
        <dbReference type="EMBL" id="KKL21769.1"/>
    </source>
</evidence>
<dbReference type="EMBL" id="LAZR01037607">
    <property type="protein sequence ID" value="KKL21769.1"/>
    <property type="molecule type" value="Genomic_DNA"/>
</dbReference>
<sequence length="55" mass="6483">MENNTRLVVGCLIMSHRAYEYMLEKGLAVKMFELEYGDIVQQILDYRLENNTNLV</sequence>
<reference evidence="1" key="1">
    <citation type="journal article" date="2015" name="Nature">
        <title>Complex archaea that bridge the gap between prokaryotes and eukaryotes.</title>
        <authorList>
            <person name="Spang A."/>
            <person name="Saw J.H."/>
            <person name="Jorgensen S.L."/>
            <person name="Zaremba-Niedzwiedzka K."/>
            <person name="Martijn J."/>
            <person name="Lind A.E."/>
            <person name="van Eijk R."/>
            <person name="Schleper C."/>
            <person name="Guy L."/>
            <person name="Ettema T.J."/>
        </authorList>
    </citation>
    <scope>NUCLEOTIDE SEQUENCE</scope>
</reference>
<accession>A0A0F9BIN7</accession>
<gene>
    <name evidence="1" type="ORF">LCGC14_2442170</name>
</gene>
<dbReference type="AlphaFoldDB" id="A0A0F9BIN7"/>
<comment type="caution">
    <text evidence="1">The sequence shown here is derived from an EMBL/GenBank/DDBJ whole genome shotgun (WGS) entry which is preliminary data.</text>
</comment>
<organism evidence="1">
    <name type="scientific">marine sediment metagenome</name>
    <dbReference type="NCBI Taxonomy" id="412755"/>
    <lineage>
        <taxon>unclassified sequences</taxon>
        <taxon>metagenomes</taxon>
        <taxon>ecological metagenomes</taxon>
    </lineage>
</organism>
<name>A0A0F9BIN7_9ZZZZ</name>
<proteinExistence type="predicted"/>
<protein>
    <submittedName>
        <fullName evidence="1">Uncharacterized protein</fullName>
    </submittedName>
</protein>
<feature type="non-terminal residue" evidence="1">
    <location>
        <position position="55"/>
    </location>
</feature>